<evidence type="ECO:0000256" key="3">
    <source>
        <dbReference type="ARBA" id="ARBA00022692"/>
    </source>
</evidence>
<keyword evidence="4 6" id="KW-1133">Transmembrane helix</keyword>
<evidence type="ECO:0000256" key="4">
    <source>
        <dbReference type="ARBA" id="ARBA00022989"/>
    </source>
</evidence>
<dbReference type="InterPro" id="IPR036259">
    <property type="entry name" value="MFS_trans_sf"/>
</dbReference>
<feature type="transmembrane region" description="Helical" evidence="6">
    <location>
        <begin position="116"/>
        <end position="135"/>
    </location>
</feature>
<protein>
    <submittedName>
        <fullName evidence="8">MFS transporter</fullName>
    </submittedName>
</protein>
<dbReference type="PROSITE" id="PS50850">
    <property type="entry name" value="MFS"/>
    <property type="match status" value="1"/>
</dbReference>
<dbReference type="PANTHER" id="PTHR43124">
    <property type="entry name" value="PURINE EFFLUX PUMP PBUE"/>
    <property type="match status" value="1"/>
</dbReference>
<evidence type="ECO:0000256" key="1">
    <source>
        <dbReference type="ARBA" id="ARBA00004651"/>
    </source>
</evidence>
<feature type="domain" description="Major facilitator superfamily (MFS) profile" evidence="7">
    <location>
        <begin position="1"/>
        <end position="385"/>
    </location>
</feature>
<evidence type="ECO:0000313" key="8">
    <source>
        <dbReference type="EMBL" id="MBD3689074.1"/>
    </source>
</evidence>
<dbReference type="InterPro" id="IPR004748">
    <property type="entry name" value="Polyol_permease-like"/>
</dbReference>
<evidence type="ECO:0000256" key="6">
    <source>
        <dbReference type="SAM" id="Phobius"/>
    </source>
</evidence>
<dbReference type="PANTHER" id="PTHR43124:SF3">
    <property type="entry name" value="CHLORAMPHENICOL EFFLUX PUMP RV0191"/>
    <property type="match status" value="1"/>
</dbReference>
<dbReference type="SUPFAM" id="SSF103473">
    <property type="entry name" value="MFS general substrate transporter"/>
    <property type="match status" value="1"/>
</dbReference>
<feature type="transmembrane region" description="Helical" evidence="6">
    <location>
        <begin position="147"/>
        <end position="167"/>
    </location>
</feature>
<feature type="transmembrane region" description="Helical" evidence="6">
    <location>
        <begin position="20"/>
        <end position="44"/>
    </location>
</feature>
<dbReference type="GO" id="GO:0022857">
    <property type="term" value="F:transmembrane transporter activity"/>
    <property type="evidence" value="ECO:0007669"/>
    <property type="project" value="InterPro"/>
</dbReference>
<comment type="caution">
    <text evidence="8">The sequence shown here is derived from an EMBL/GenBank/DDBJ whole genome shotgun (WGS) entry which is preliminary data.</text>
</comment>
<keyword evidence="2" id="KW-1003">Cell membrane</keyword>
<feature type="transmembrane region" description="Helical" evidence="6">
    <location>
        <begin position="83"/>
        <end position="104"/>
    </location>
</feature>
<keyword evidence="5 6" id="KW-0472">Membrane</keyword>
<proteinExistence type="predicted"/>
<feature type="transmembrane region" description="Helical" evidence="6">
    <location>
        <begin position="363"/>
        <end position="383"/>
    </location>
</feature>
<keyword evidence="9" id="KW-1185">Reference proteome</keyword>
<dbReference type="InterPro" id="IPR020846">
    <property type="entry name" value="MFS_dom"/>
</dbReference>
<evidence type="ECO:0000313" key="9">
    <source>
        <dbReference type="Proteomes" id="UP000627538"/>
    </source>
</evidence>
<reference evidence="8 9" key="1">
    <citation type="submission" date="2020-08" db="EMBL/GenBank/DDBJ databases">
        <title>Winkia gen. nov., sp. nov., isolated from faeces of the Anser albifrons in China.</title>
        <authorList>
            <person name="Liu Q."/>
        </authorList>
    </citation>
    <scope>NUCLEOTIDE SEQUENCE [LARGE SCALE GENOMIC DNA]</scope>
    <source>
        <strain evidence="8 9">C62</strain>
    </source>
</reference>
<dbReference type="GO" id="GO:0005886">
    <property type="term" value="C:plasma membrane"/>
    <property type="evidence" value="ECO:0007669"/>
    <property type="project" value="UniProtKB-SubCell"/>
</dbReference>
<name>A0A8I0GFH6_9ACTO</name>
<dbReference type="InterPro" id="IPR050189">
    <property type="entry name" value="MFS_Efflux_Transporters"/>
</dbReference>
<dbReference type="Gene3D" id="1.20.1250.20">
    <property type="entry name" value="MFS general substrate transporter like domains"/>
    <property type="match status" value="2"/>
</dbReference>
<dbReference type="EMBL" id="JACRUO010000001">
    <property type="protein sequence ID" value="MBD3689074.1"/>
    <property type="molecule type" value="Genomic_DNA"/>
</dbReference>
<dbReference type="NCBIfam" id="TIGR00897">
    <property type="entry name" value="2A0118"/>
    <property type="match status" value="1"/>
</dbReference>
<keyword evidence="3 6" id="KW-0812">Transmembrane</keyword>
<evidence type="ECO:0000259" key="7">
    <source>
        <dbReference type="PROSITE" id="PS50850"/>
    </source>
</evidence>
<feature type="transmembrane region" description="Helical" evidence="6">
    <location>
        <begin position="242"/>
        <end position="260"/>
    </location>
</feature>
<feature type="transmembrane region" description="Helical" evidence="6">
    <location>
        <begin position="336"/>
        <end position="357"/>
    </location>
</feature>
<feature type="transmembrane region" description="Helical" evidence="6">
    <location>
        <begin position="56"/>
        <end position="77"/>
    </location>
</feature>
<evidence type="ECO:0000256" key="2">
    <source>
        <dbReference type="ARBA" id="ARBA00022475"/>
    </source>
</evidence>
<dbReference type="InterPro" id="IPR011701">
    <property type="entry name" value="MFS"/>
</dbReference>
<dbReference type="Pfam" id="PF07690">
    <property type="entry name" value="MFS_1"/>
    <property type="match status" value="1"/>
</dbReference>
<organism evidence="8 9">
    <name type="scientific">Nanchangia anserum</name>
    <dbReference type="NCBI Taxonomy" id="2692125"/>
    <lineage>
        <taxon>Bacteria</taxon>
        <taxon>Bacillati</taxon>
        <taxon>Actinomycetota</taxon>
        <taxon>Actinomycetes</taxon>
        <taxon>Actinomycetales</taxon>
        <taxon>Actinomycetaceae</taxon>
        <taxon>Nanchangia</taxon>
    </lineage>
</organism>
<dbReference type="AlphaFoldDB" id="A0A8I0GFH6"/>
<comment type="subcellular location">
    <subcellularLocation>
        <location evidence="1">Cell membrane</location>
        <topology evidence="1">Multi-pass membrane protein</topology>
    </subcellularLocation>
</comment>
<sequence length="405" mass="43441">MAGDGFDLTFLSHFLVVEQGFAPTSAGAVFTVYGLLAGFSAWTTGVLAERYGAKRLMLIGGVSWIILHIIFLTIGLGSPLAAILTYGLRGLSYPLFMYSFVVLIATSVPPARLASAMGWFWTAFSFGLGTLGAYLPSLTVPQIGELGTLWLSPVFVAAGTILCAIGVPSHTRPSADEGEDNIRELLRGVTILVENPQIARAVVIRVLCNITMYGFPMLMPLYLTGKIADSREWYTQEEWMRAWALMSAICLVANVVWGRLGDKFGWMRQMRWFGFGGMILATLAFGYGPRLSEGSDLALLGAAVLFGCSVTAFVPMGAIFPALAPNHPGAAISAHNLASGLTTFIGPGIATVLLPLIGPQGVLWTYCGLFLLGFALTFIIRPYQPGITDETGRSLPRAERANARA</sequence>
<dbReference type="Proteomes" id="UP000627538">
    <property type="component" value="Unassembled WGS sequence"/>
</dbReference>
<feature type="transmembrane region" description="Helical" evidence="6">
    <location>
        <begin position="272"/>
        <end position="291"/>
    </location>
</feature>
<feature type="transmembrane region" description="Helical" evidence="6">
    <location>
        <begin position="297"/>
        <end position="324"/>
    </location>
</feature>
<gene>
    <name evidence="8" type="ORF">H8R10_02345</name>
</gene>
<accession>A0A8I0GFH6</accession>
<evidence type="ECO:0000256" key="5">
    <source>
        <dbReference type="ARBA" id="ARBA00023136"/>
    </source>
</evidence>
<dbReference type="CDD" id="cd17337">
    <property type="entry name" value="MFS_CsbX"/>
    <property type="match status" value="1"/>
</dbReference>
<feature type="transmembrane region" description="Helical" evidence="6">
    <location>
        <begin position="202"/>
        <end position="222"/>
    </location>
</feature>